<evidence type="ECO:0000259" key="1">
    <source>
        <dbReference type="Pfam" id="PF08241"/>
    </source>
</evidence>
<dbReference type="GO" id="GO:0008757">
    <property type="term" value="F:S-adenosylmethionine-dependent methyltransferase activity"/>
    <property type="evidence" value="ECO:0007669"/>
    <property type="project" value="InterPro"/>
</dbReference>
<sequence>MDMDKSNKRFWERFAFLYTGFMKKNDTAYTELCGYIRKHLTHADSVLELACGTGQLTYRLAGEVNAWTATDFSPKMVEEAKKQGKEANIEFGVEDATALTYNDDSFDVVVIANALHIMPEPDKALSEICRVLKQGGLLIAPTFVYDGNYNKLLIWMMEKVGFRTFHNWKARELKDFVTSYGFTLVSGEIVKAKPLDECILIAHKK</sequence>
<dbReference type="InterPro" id="IPR013216">
    <property type="entry name" value="Methyltransf_11"/>
</dbReference>
<reference evidence="2 3" key="1">
    <citation type="submission" date="2020-01" db="EMBL/GenBank/DDBJ databases">
        <title>Genome analysis of Anaerocolumna sp. CBA3638.</title>
        <authorList>
            <person name="Kim J."/>
            <person name="Roh S.W."/>
        </authorList>
    </citation>
    <scope>NUCLEOTIDE SEQUENCE [LARGE SCALE GENOMIC DNA]</scope>
    <source>
        <strain evidence="2 3">CBA3638</strain>
    </source>
</reference>
<evidence type="ECO:0000313" key="2">
    <source>
        <dbReference type="EMBL" id="QHQ62006.1"/>
    </source>
</evidence>
<organism evidence="2 3">
    <name type="scientific">Anaerocolumna sedimenticola</name>
    <dbReference type="NCBI Taxonomy" id="2696063"/>
    <lineage>
        <taxon>Bacteria</taxon>
        <taxon>Bacillati</taxon>
        <taxon>Bacillota</taxon>
        <taxon>Clostridia</taxon>
        <taxon>Lachnospirales</taxon>
        <taxon>Lachnospiraceae</taxon>
        <taxon>Anaerocolumna</taxon>
    </lineage>
</organism>
<dbReference type="Proteomes" id="UP000464314">
    <property type="component" value="Chromosome"/>
</dbReference>
<dbReference type="SUPFAM" id="SSF53335">
    <property type="entry name" value="S-adenosyl-L-methionine-dependent methyltransferases"/>
    <property type="match status" value="1"/>
</dbReference>
<dbReference type="Pfam" id="PF08241">
    <property type="entry name" value="Methyltransf_11"/>
    <property type="match status" value="1"/>
</dbReference>
<keyword evidence="3" id="KW-1185">Reference proteome</keyword>
<accession>A0A6P1TQF6</accession>
<dbReference type="CDD" id="cd02440">
    <property type="entry name" value="AdoMet_MTases"/>
    <property type="match status" value="1"/>
</dbReference>
<gene>
    <name evidence="2" type="ORF">Ana3638_15440</name>
</gene>
<dbReference type="EMBL" id="CP048000">
    <property type="protein sequence ID" value="QHQ62006.1"/>
    <property type="molecule type" value="Genomic_DNA"/>
</dbReference>
<dbReference type="GO" id="GO:0032259">
    <property type="term" value="P:methylation"/>
    <property type="evidence" value="ECO:0007669"/>
    <property type="project" value="UniProtKB-KW"/>
</dbReference>
<name>A0A6P1TQF6_9FIRM</name>
<dbReference type="Gene3D" id="3.40.50.150">
    <property type="entry name" value="Vaccinia Virus protein VP39"/>
    <property type="match status" value="1"/>
</dbReference>
<dbReference type="KEGG" id="anr:Ana3638_15440"/>
<feature type="domain" description="Methyltransferase type 11" evidence="1">
    <location>
        <begin position="47"/>
        <end position="139"/>
    </location>
</feature>
<dbReference type="PANTHER" id="PTHR43861">
    <property type="entry name" value="TRANS-ACONITATE 2-METHYLTRANSFERASE-RELATED"/>
    <property type="match status" value="1"/>
</dbReference>
<dbReference type="InterPro" id="IPR029063">
    <property type="entry name" value="SAM-dependent_MTases_sf"/>
</dbReference>
<protein>
    <submittedName>
        <fullName evidence="2">Methyltransferase domain-containing protein</fullName>
    </submittedName>
</protein>
<dbReference type="AlphaFoldDB" id="A0A6P1TQF6"/>
<keyword evidence="2" id="KW-0808">Transferase</keyword>
<proteinExistence type="predicted"/>
<keyword evidence="2" id="KW-0489">Methyltransferase</keyword>
<dbReference type="PANTHER" id="PTHR43861:SF1">
    <property type="entry name" value="TRANS-ACONITATE 2-METHYLTRANSFERASE"/>
    <property type="match status" value="1"/>
</dbReference>
<evidence type="ECO:0000313" key="3">
    <source>
        <dbReference type="Proteomes" id="UP000464314"/>
    </source>
</evidence>